<accession>A0A9P5ZCM1</accession>
<dbReference type="AlphaFoldDB" id="A0A9P5ZCM1"/>
<sequence length="82" mass="9061">MSALSTIQYFQDNFGLVDFVIPCNHAKRDRNSFAETTAYILLTLQGKPPKVPLLACLNDACEIERNFLDSALPAASIYSNPP</sequence>
<comment type="caution">
    <text evidence="1">The sequence shown here is derived from an EMBL/GenBank/DDBJ whole genome shotgun (WGS) entry which is preliminary data.</text>
</comment>
<proteinExistence type="predicted"/>
<dbReference type="EMBL" id="MU155134">
    <property type="protein sequence ID" value="KAF9485613.1"/>
    <property type="molecule type" value="Genomic_DNA"/>
</dbReference>
<dbReference type="Proteomes" id="UP000807469">
    <property type="component" value="Unassembled WGS sequence"/>
</dbReference>
<evidence type="ECO:0000313" key="1">
    <source>
        <dbReference type="EMBL" id="KAF9485613.1"/>
    </source>
</evidence>
<name>A0A9P5ZCM1_9AGAR</name>
<gene>
    <name evidence="1" type="ORF">BDN70DRAFT_533737</name>
</gene>
<evidence type="ECO:0000313" key="2">
    <source>
        <dbReference type="Proteomes" id="UP000807469"/>
    </source>
</evidence>
<reference evidence="1" key="1">
    <citation type="submission" date="2020-11" db="EMBL/GenBank/DDBJ databases">
        <authorList>
            <consortium name="DOE Joint Genome Institute"/>
            <person name="Ahrendt S."/>
            <person name="Riley R."/>
            <person name="Andreopoulos W."/>
            <person name="Labutti K."/>
            <person name="Pangilinan J."/>
            <person name="Ruiz-Duenas F.J."/>
            <person name="Barrasa J.M."/>
            <person name="Sanchez-Garcia M."/>
            <person name="Camarero S."/>
            <person name="Miyauchi S."/>
            <person name="Serrano A."/>
            <person name="Linde D."/>
            <person name="Babiker R."/>
            <person name="Drula E."/>
            <person name="Ayuso-Fernandez I."/>
            <person name="Pacheco R."/>
            <person name="Padilla G."/>
            <person name="Ferreira P."/>
            <person name="Barriuso J."/>
            <person name="Kellner H."/>
            <person name="Castanera R."/>
            <person name="Alfaro M."/>
            <person name="Ramirez L."/>
            <person name="Pisabarro A.G."/>
            <person name="Kuo A."/>
            <person name="Tritt A."/>
            <person name="Lipzen A."/>
            <person name="He G."/>
            <person name="Yan M."/>
            <person name="Ng V."/>
            <person name="Cullen D."/>
            <person name="Martin F."/>
            <person name="Rosso M.-N."/>
            <person name="Henrissat B."/>
            <person name="Hibbett D."/>
            <person name="Martinez A.T."/>
            <person name="Grigoriev I.V."/>
        </authorList>
    </citation>
    <scope>NUCLEOTIDE SEQUENCE</scope>
    <source>
        <strain evidence="1">CIRM-BRFM 674</strain>
    </source>
</reference>
<keyword evidence="2" id="KW-1185">Reference proteome</keyword>
<protein>
    <submittedName>
        <fullName evidence="1">Uncharacterized protein</fullName>
    </submittedName>
</protein>
<organism evidence="1 2">
    <name type="scientific">Pholiota conissans</name>
    <dbReference type="NCBI Taxonomy" id="109636"/>
    <lineage>
        <taxon>Eukaryota</taxon>
        <taxon>Fungi</taxon>
        <taxon>Dikarya</taxon>
        <taxon>Basidiomycota</taxon>
        <taxon>Agaricomycotina</taxon>
        <taxon>Agaricomycetes</taxon>
        <taxon>Agaricomycetidae</taxon>
        <taxon>Agaricales</taxon>
        <taxon>Agaricineae</taxon>
        <taxon>Strophariaceae</taxon>
        <taxon>Pholiota</taxon>
    </lineage>
</organism>